<feature type="region of interest" description="Disordered" evidence="3">
    <location>
        <begin position="1"/>
        <end position="47"/>
    </location>
</feature>
<dbReference type="OMA" id="PNAPIAY"/>
<evidence type="ECO:0000256" key="2">
    <source>
        <dbReference type="ARBA" id="ARBA00023242"/>
    </source>
</evidence>
<dbReference type="InterPro" id="IPR036864">
    <property type="entry name" value="Zn2-C6_fun-type_DNA-bd_sf"/>
</dbReference>
<feature type="compositionally biased region" description="Basic and acidic residues" evidence="3">
    <location>
        <begin position="271"/>
        <end position="296"/>
    </location>
</feature>
<feature type="region of interest" description="Disordered" evidence="3">
    <location>
        <begin position="208"/>
        <end position="249"/>
    </location>
</feature>
<dbReference type="PROSITE" id="PS50048">
    <property type="entry name" value="ZN2_CY6_FUNGAL_2"/>
    <property type="match status" value="1"/>
</dbReference>
<keyword evidence="6" id="KW-1185">Reference proteome</keyword>
<dbReference type="SMART" id="SM00066">
    <property type="entry name" value="GAL4"/>
    <property type="match status" value="1"/>
</dbReference>
<organism evidence="5">
    <name type="scientific">Absidia glauca</name>
    <name type="common">Pin mould</name>
    <dbReference type="NCBI Taxonomy" id="4829"/>
    <lineage>
        <taxon>Eukaryota</taxon>
        <taxon>Fungi</taxon>
        <taxon>Fungi incertae sedis</taxon>
        <taxon>Mucoromycota</taxon>
        <taxon>Mucoromycotina</taxon>
        <taxon>Mucoromycetes</taxon>
        <taxon>Mucorales</taxon>
        <taxon>Cunninghamellaceae</taxon>
        <taxon>Absidia</taxon>
    </lineage>
</organism>
<dbReference type="STRING" id="4829.A0A163MF34"/>
<gene>
    <name evidence="5" type="primary">ABSGL_10159.1 scaffold 11802</name>
</gene>
<feature type="region of interest" description="Disordered" evidence="3">
    <location>
        <begin position="263"/>
        <end position="340"/>
    </location>
</feature>
<proteinExistence type="predicted"/>
<feature type="compositionally biased region" description="Polar residues" evidence="3">
    <location>
        <begin position="121"/>
        <end position="139"/>
    </location>
</feature>
<dbReference type="InterPro" id="IPR001138">
    <property type="entry name" value="Zn2Cys6_DnaBD"/>
</dbReference>
<dbReference type="OrthoDB" id="5575144at2759"/>
<dbReference type="GO" id="GO:0008270">
    <property type="term" value="F:zinc ion binding"/>
    <property type="evidence" value="ECO:0007669"/>
    <property type="project" value="InterPro"/>
</dbReference>
<feature type="compositionally biased region" description="Basic residues" evidence="3">
    <location>
        <begin position="104"/>
        <end position="119"/>
    </location>
</feature>
<evidence type="ECO:0000259" key="4">
    <source>
        <dbReference type="PROSITE" id="PS50048"/>
    </source>
</evidence>
<dbReference type="CDD" id="cd00067">
    <property type="entry name" value="GAL4"/>
    <property type="match status" value="1"/>
</dbReference>
<feature type="region of interest" description="Disordered" evidence="3">
    <location>
        <begin position="104"/>
        <end position="145"/>
    </location>
</feature>
<feature type="compositionally biased region" description="Polar residues" evidence="3">
    <location>
        <begin position="14"/>
        <end position="35"/>
    </location>
</feature>
<keyword evidence="2" id="KW-0539">Nucleus</keyword>
<evidence type="ECO:0000313" key="6">
    <source>
        <dbReference type="Proteomes" id="UP000078561"/>
    </source>
</evidence>
<dbReference type="PANTHER" id="PTHR47659">
    <property type="entry name" value="ZN(II)2CYS6 TRANSCRIPTION FACTOR (EUROFUNG)-RELATED"/>
    <property type="match status" value="1"/>
</dbReference>
<name>A0A163MF34_ABSGL</name>
<dbReference type="EMBL" id="LT554356">
    <property type="protein sequence ID" value="SAM04299.1"/>
    <property type="molecule type" value="Genomic_DNA"/>
</dbReference>
<protein>
    <recommendedName>
        <fullName evidence="4">Zn(2)-C6 fungal-type domain-containing protein</fullName>
    </recommendedName>
</protein>
<evidence type="ECO:0000256" key="1">
    <source>
        <dbReference type="ARBA" id="ARBA00022723"/>
    </source>
</evidence>
<accession>A0A163MF34</accession>
<feature type="domain" description="Zn(2)-C6 fungal-type" evidence="4">
    <location>
        <begin position="68"/>
        <end position="99"/>
    </location>
</feature>
<feature type="compositionally biased region" description="Low complexity" evidence="3">
    <location>
        <begin position="224"/>
        <end position="233"/>
    </location>
</feature>
<evidence type="ECO:0000313" key="5">
    <source>
        <dbReference type="EMBL" id="SAM04299.1"/>
    </source>
</evidence>
<dbReference type="SUPFAM" id="SSF57701">
    <property type="entry name" value="Zn2/Cys6 DNA-binding domain"/>
    <property type="match status" value="1"/>
</dbReference>
<reference evidence="5" key="1">
    <citation type="submission" date="2016-04" db="EMBL/GenBank/DDBJ databases">
        <authorList>
            <person name="Evans L.H."/>
            <person name="Alamgir A."/>
            <person name="Owens N."/>
            <person name="Weber N.D."/>
            <person name="Virtaneva K."/>
            <person name="Barbian K."/>
            <person name="Babar A."/>
            <person name="Rosenke K."/>
        </authorList>
    </citation>
    <scope>NUCLEOTIDE SEQUENCE [LARGE SCALE GENOMIC DNA]</scope>
    <source>
        <strain evidence="5">CBS 101.48</strain>
    </source>
</reference>
<sequence>MFATNPPTAYFSGYPQSQAPTTSGMNASQSQTPDHSQLGMPSAPSAMVNGFPQEYGIAKTKRKQVRNACINCQKACKKCDEQRPCPRCVKYGSTDTCVNSVRKERKKGVKRGPYKKRKQGGATSEGSSSSSTPNMSVPQLPNGMYSAPPTSAAAIAAASRGPNAPIAYQPYGNTTQFESFPNFQGNAQYLPYNILSNMNNIIQQAAANANAANGPPSASKDSSQQQQQQQQQQEGATETKPSTDTDENGKLSILSQLCTAVLDRAPGASDANKDGEPTDDKKDNAETKEGDVKNDETTPAQSTSHSRESTKDGSVAESAAAPTENGAKPTGDNASDAADK</sequence>
<evidence type="ECO:0000256" key="3">
    <source>
        <dbReference type="SAM" id="MobiDB-lite"/>
    </source>
</evidence>
<keyword evidence="1" id="KW-0479">Metal-binding</keyword>
<dbReference type="InParanoid" id="A0A163MF34"/>
<dbReference type="InterPro" id="IPR050335">
    <property type="entry name" value="ERT1_acuK_gluconeogen_tf"/>
</dbReference>
<dbReference type="PANTHER" id="PTHR47659:SF7">
    <property type="entry name" value="FUNGAL TRANSCRIPTIONAL REGULATORY PROTEIN, N-TERMINAL DOMAIN-CONTAINING PROTEIN"/>
    <property type="match status" value="1"/>
</dbReference>
<dbReference type="AlphaFoldDB" id="A0A163MF34"/>
<dbReference type="Proteomes" id="UP000078561">
    <property type="component" value="Unassembled WGS sequence"/>
</dbReference>
<dbReference type="GO" id="GO:0000981">
    <property type="term" value="F:DNA-binding transcription factor activity, RNA polymerase II-specific"/>
    <property type="evidence" value="ECO:0007669"/>
    <property type="project" value="InterPro"/>
</dbReference>